<dbReference type="OrthoDB" id="252196at2"/>
<gene>
    <name evidence="3" type="ORF">OJF2_31030</name>
</gene>
<dbReference type="AlphaFoldDB" id="A0A5B9W1N1"/>
<protein>
    <submittedName>
        <fullName evidence="3">Uncharacterized protein</fullName>
    </submittedName>
</protein>
<name>A0A5B9W1N1_9BACT</name>
<keyword evidence="2" id="KW-0472">Membrane</keyword>
<keyword evidence="2" id="KW-0812">Transmembrane</keyword>
<keyword evidence="2" id="KW-1133">Transmembrane helix</keyword>
<evidence type="ECO:0000256" key="1">
    <source>
        <dbReference type="SAM" id="MobiDB-lite"/>
    </source>
</evidence>
<evidence type="ECO:0000313" key="3">
    <source>
        <dbReference type="EMBL" id="QEH34562.1"/>
    </source>
</evidence>
<feature type="compositionally biased region" description="Basic and acidic residues" evidence="1">
    <location>
        <begin position="496"/>
        <end position="508"/>
    </location>
</feature>
<evidence type="ECO:0000313" key="4">
    <source>
        <dbReference type="Proteomes" id="UP000324233"/>
    </source>
</evidence>
<feature type="region of interest" description="Disordered" evidence="1">
    <location>
        <begin position="496"/>
        <end position="528"/>
    </location>
</feature>
<dbReference type="RefSeq" id="WP_148594468.1">
    <property type="nucleotide sequence ID" value="NZ_CP042997.1"/>
</dbReference>
<dbReference type="Proteomes" id="UP000324233">
    <property type="component" value="Chromosome"/>
</dbReference>
<evidence type="ECO:0000256" key="2">
    <source>
        <dbReference type="SAM" id="Phobius"/>
    </source>
</evidence>
<reference evidence="3 4" key="1">
    <citation type="submission" date="2019-08" db="EMBL/GenBank/DDBJ databases">
        <title>Deep-cultivation of Planctomycetes and their phenomic and genomic characterization uncovers novel biology.</title>
        <authorList>
            <person name="Wiegand S."/>
            <person name="Jogler M."/>
            <person name="Boedeker C."/>
            <person name="Pinto D."/>
            <person name="Vollmers J."/>
            <person name="Rivas-Marin E."/>
            <person name="Kohn T."/>
            <person name="Peeters S.H."/>
            <person name="Heuer A."/>
            <person name="Rast P."/>
            <person name="Oberbeckmann S."/>
            <person name="Bunk B."/>
            <person name="Jeske O."/>
            <person name="Meyerdierks A."/>
            <person name="Storesund J.E."/>
            <person name="Kallscheuer N."/>
            <person name="Luecker S."/>
            <person name="Lage O.M."/>
            <person name="Pohl T."/>
            <person name="Merkel B.J."/>
            <person name="Hornburger P."/>
            <person name="Mueller R.-W."/>
            <person name="Bruemmer F."/>
            <person name="Labrenz M."/>
            <person name="Spormann A.M."/>
            <person name="Op den Camp H."/>
            <person name="Overmann J."/>
            <person name="Amann R."/>
            <person name="Jetten M.S.M."/>
            <person name="Mascher T."/>
            <person name="Medema M.H."/>
            <person name="Devos D.P."/>
            <person name="Kaster A.-K."/>
            <person name="Ovreas L."/>
            <person name="Rohde M."/>
            <person name="Galperin M.Y."/>
            <person name="Jogler C."/>
        </authorList>
    </citation>
    <scope>NUCLEOTIDE SEQUENCE [LARGE SCALE GENOMIC DNA]</scope>
    <source>
        <strain evidence="3 4">OJF2</strain>
    </source>
</reference>
<dbReference type="EMBL" id="CP042997">
    <property type="protein sequence ID" value="QEH34562.1"/>
    <property type="molecule type" value="Genomic_DNA"/>
</dbReference>
<dbReference type="KEGG" id="agv:OJF2_31030"/>
<sequence length="528" mass="58283">MTNDELEAGFDRLREEWPAGSMVGEVMARIDADPLRRRRPRMGLVAGAAAMGLAASLLLAALIILSQPKDLLAAVQGDLKNAQAAHLVTTVWDDREQEAGRFEIWYRRGEGLRAELPGQVIVEDGSTQWSWQTGPPEGGRVVLRQRSPGFFTTMLPGMLSLSEVREGKPVRAQELDRPVDGHACQASIVEIHAVGPPARGIVLAEPGGRIREIKLERRRGDGAWHREREIRIEYDVPIPAEKLASRLPEGARVIDRDGAFDSLYPFDRALHRVELGGLILAVHDIQPLVDREGFYVVSSVRGTPEFLRQYPPRRRPVNWEVVAIDVAYQPMGNGMMGGKYDRIVLGTAARNGVEFCWWLLIPRKFFMVKDGKREYQPQDDVSAMPGEPGRLDDLPGKARVRLGAIYWDETHRDARGVQQEVSTWAEVPLPPDRPPATIEHVAARARRDMLAMGAGGAGSLLGIAADSKPDGNTLRPTSHFAPESVTDGDFAAAVRRGLDDLRNQDEVRPIGSDDILPPAGGDRPRQSD</sequence>
<keyword evidence="4" id="KW-1185">Reference proteome</keyword>
<feature type="transmembrane region" description="Helical" evidence="2">
    <location>
        <begin position="44"/>
        <end position="65"/>
    </location>
</feature>
<organism evidence="3 4">
    <name type="scientific">Aquisphaera giovannonii</name>
    <dbReference type="NCBI Taxonomy" id="406548"/>
    <lineage>
        <taxon>Bacteria</taxon>
        <taxon>Pseudomonadati</taxon>
        <taxon>Planctomycetota</taxon>
        <taxon>Planctomycetia</taxon>
        <taxon>Isosphaerales</taxon>
        <taxon>Isosphaeraceae</taxon>
        <taxon>Aquisphaera</taxon>
    </lineage>
</organism>
<proteinExistence type="predicted"/>
<accession>A0A5B9W1N1</accession>